<organism evidence="2 3">
    <name type="scientific">Trichostrongylus colubriformis</name>
    <name type="common">Black scour worm</name>
    <dbReference type="NCBI Taxonomy" id="6319"/>
    <lineage>
        <taxon>Eukaryota</taxon>
        <taxon>Metazoa</taxon>
        <taxon>Ecdysozoa</taxon>
        <taxon>Nematoda</taxon>
        <taxon>Chromadorea</taxon>
        <taxon>Rhabditida</taxon>
        <taxon>Rhabditina</taxon>
        <taxon>Rhabditomorpha</taxon>
        <taxon>Strongyloidea</taxon>
        <taxon>Trichostrongylidae</taxon>
        <taxon>Trichostrongylus</taxon>
    </lineage>
</organism>
<protein>
    <submittedName>
        <fullName evidence="2">Uncharacterized protein</fullName>
    </submittedName>
</protein>
<name>A0AAN8EXN3_TRICO</name>
<evidence type="ECO:0000256" key="1">
    <source>
        <dbReference type="SAM" id="Phobius"/>
    </source>
</evidence>
<evidence type="ECO:0000313" key="3">
    <source>
        <dbReference type="Proteomes" id="UP001331761"/>
    </source>
</evidence>
<sequence>MYIFYTFELLFIRILRYSIRIHNDPCVVRCLFITLFDFKLPQVYRRYSCILTFSIPVVSRNFLLVFLLIIANDFDKSL</sequence>
<gene>
    <name evidence="2" type="ORF">GCK32_013788</name>
</gene>
<keyword evidence="1" id="KW-0472">Membrane</keyword>
<keyword evidence="3" id="KW-1185">Reference proteome</keyword>
<keyword evidence="1" id="KW-1133">Transmembrane helix</keyword>
<dbReference type="EMBL" id="WIXE01019331">
    <property type="protein sequence ID" value="KAK5970116.1"/>
    <property type="molecule type" value="Genomic_DNA"/>
</dbReference>
<reference evidence="2 3" key="1">
    <citation type="submission" date="2019-10" db="EMBL/GenBank/DDBJ databases">
        <title>Assembly and Annotation for the nematode Trichostrongylus colubriformis.</title>
        <authorList>
            <person name="Martin J."/>
        </authorList>
    </citation>
    <scope>NUCLEOTIDE SEQUENCE [LARGE SCALE GENOMIC DNA]</scope>
    <source>
        <strain evidence="2">G859</strain>
        <tissue evidence="2">Whole worm</tissue>
    </source>
</reference>
<evidence type="ECO:0000313" key="2">
    <source>
        <dbReference type="EMBL" id="KAK5970116.1"/>
    </source>
</evidence>
<accession>A0AAN8EXN3</accession>
<comment type="caution">
    <text evidence="2">The sequence shown here is derived from an EMBL/GenBank/DDBJ whole genome shotgun (WGS) entry which is preliminary data.</text>
</comment>
<dbReference type="AlphaFoldDB" id="A0AAN8EXN3"/>
<dbReference type="Proteomes" id="UP001331761">
    <property type="component" value="Unassembled WGS sequence"/>
</dbReference>
<feature type="transmembrane region" description="Helical" evidence="1">
    <location>
        <begin position="49"/>
        <end position="71"/>
    </location>
</feature>
<proteinExistence type="predicted"/>
<keyword evidence="1" id="KW-0812">Transmembrane</keyword>